<dbReference type="PROSITE" id="PS01073">
    <property type="entry name" value="RIBOSOMAL_L24E"/>
    <property type="match status" value="1"/>
</dbReference>
<dbReference type="GO" id="GO:0042273">
    <property type="term" value="P:ribosomal large subunit biogenesis"/>
    <property type="evidence" value="ECO:0007669"/>
    <property type="project" value="TreeGrafter"/>
</dbReference>
<dbReference type="AlphaFoldDB" id="L7JUR0"/>
<keyword evidence="6" id="KW-0689">Ribosomal protein</keyword>
<dbReference type="GO" id="GO:0005730">
    <property type="term" value="C:nucleolus"/>
    <property type="evidence" value="ECO:0007669"/>
    <property type="project" value="TreeGrafter"/>
</dbReference>
<dbReference type="Pfam" id="PF01246">
    <property type="entry name" value="Ribosomal_L24e"/>
    <property type="match status" value="1"/>
</dbReference>
<dbReference type="FunCoup" id="L7JUR0">
    <property type="interactions" value="193"/>
</dbReference>
<keyword evidence="3" id="KW-0690">Ribosome biogenesis</keyword>
<dbReference type="PANTHER" id="PTHR10792">
    <property type="entry name" value="60S RIBOSOMAL PROTEIN L24"/>
    <property type="match status" value="1"/>
</dbReference>
<dbReference type="InterPro" id="IPR000988">
    <property type="entry name" value="Ribosomal_eL24-rel_N"/>
</dbReference>
<dbReference type="InterPro" id="IPR038630">
    <property type="entry name" value="L24e/L24_sf"/>
</dbReference>
<sequence length="168" mass="20263">MKKIFSYPCSVYKMRIEKCSFCSSSVYPGHGLTFVRNDSMVFTFCRSKCNKAFKRKWNPRRTRWTKAYRLYNKKEEHGIAGMERKREEIERYRRSVVQDTVNAIPVINELESEKRKHYIYNRIMSVRERNKDVDMNILRKHGHLLEEGKESESKKKMEEVENVLNIQQ</sequence>
<organism evidence="6 7">
    <name type="scientific">Trachipleistophora hominis</name>
    <name type="common">Microsporidian parasite</name>
    <dbReference type="NCBI Taxonomy" id="72359"/>
    <lineage>
        <taxon>Eukaryota</taxon>
        <taxon>Fungi</taxon>
        <taxon>Fungi incertae sedis</taxon>
        <taxon>Microsporidia</taxon>
        <taxon>Pleistophoridae</taxon>
        <taxon>Trachipleistophora</taxon>
    </lineage>
</organism>
<dbReference type="GO" id="GO:0005840">
    <property type="term" value="C:ribosome"/>
    <property type="evidence" value="ECO:0007669"/>
    <property type="project" value="UniProtKB-KW"/>
</dbReference>
<dbReference type="PANTHER" id="PTHR10792:SF8">
    <property type="entry name" value="RIBOSOME BIOGENESIS PROTEIN RLP24-RELATED"/>
    <property type="match status" value="1"/>
</dbReference>
<evidence type="ECO:0000256" key="2">
    <source>
        <dbReference type="ARBA" id="ARBA00005647"/>
    </source>
</evidence>
<dbReference type="EMBL" id="JH994024">
    <property type="protein sequence ID" value="ELQ74771.1"/>
    <property type="molecule type" value="Genomic_DNA"/>
</dbReference>
<evidence type="ECO:0000259" key="5">
    <source>
        <dbReference type="SMART" id="SM00746"/>
    </source>
</evidence>
<protein>
    <submittedName>
        <fullName evidence="6">Putative Ribosomal protein L24e protein</fullName>
    </submittedName>
</protein>
<name>L7JUR0_TRAHO</name>
<evidence type="ECO:0000256" key="1">
    <source>
        <dbReference type="ARBA" id="ARBA00004123"/>
    </source>
</evidence>
<feature type="domain" description="TRASH" evidence="5">
    <location>
        <begin position="19"/>
        <end position="57"/>
    </location>
</feature>
<dbReference type="InterPro" id="IPR056366">
    <property type="entry name" value="Ribosomal_eL24"/>
</dbReference>
<dbReference type="GO" id="GO:0003735">
    <property type="term" value="F:structural constituent of ribosome"/>
    <property type="evidence" value="ECO:0007669"/>
    <property type="project" value="InterPro"/>
</dbReference>
<comment type="similarity">
    <text evidence="2">Belongs to the eukaryotic ribosomal protein eL24 family.</text>
</comment>
<dbReference type="InterPro" id="IPR023442">
    <property type="entry name" value="Ribosomal_eL24_CS"/>
</dbReference>
<evidence type="ECO:0000313" key="6">
    <source>
        <dbReference type="EMBL" id="ELQ74771.1"/>
    </source>
</evidence>
<proteinExistence type="inferred from homology"/>
<reference evidence="6 7" key="1">
    <citation type="journal article" date="2012" name="PLoS Pathog.">
        <title>The genome of the obligate intracellular parasite Trachipleistophora hominis: new insights into microsporidian genome dynamics and reductive evolution.</title>
        <authorList>
            <person name="Heinz E."/>
            <person name="Williams T.A."/>
            <person name="Nakjang S."/>
            <person name="Noel C.J."/>
            <person name="Swan D.C."/>
            <person name="Goldberg A.V."/>
            <person name="Harris S.R."/>
            <person name="Weinmaier T."/>
            <person name="Markert S."/>
            <person name="Becher D."/>
            <person name="Bernhardt J."/>
            <person name="Dagan T."/>
            <person name="Hacker C."/>
            <person name="Lucocq J.M."/>
            <person name="Schweder T."/>
            <person name="Rattei T."/>
            <person name="Hall N."/>
            <person name="Hirt R.P."/>
            <person name="Embley T.M."/>
        </authorList>
    </citation>
    <scope>NUCLEOTIDE SEQUENCE [LARGE SCALE GENOMIC DNA]</scope>
</reference>
<dbReference type="Proteomes" id="UP000011185">
    <property type="component" value="Unassembled WGS sequence"/>
</dbReference>
<dbReference type="HOGENOM" id="CLU_089419_2_2_1"/>
<keyword evidence="6" id="KW-0687">Ribonucleoprotein</keyword>
<keyword evidence="4" id="KW-0539">Nucleus</keyword>
<dbReference type="InParanoid" id="L7JUR0"/>
<dbReference type="FunFam" id="2.30.170.20:FF:000001">
    <property type="entry name" value="probable ribosome biogenesis protein RLP24"/>
    <property type="match status" value="1"/>
</dbReference>
<accession>L7JUR0</accession>
<evidence type="ECO:0000313" key="7">
    <source>
        <dbReference type="Proteomes" id="UP000011185"/>
    </source>
</evidence>
<evidence type="ECO:0000256" key="4">
    <source>
        <dbReference type="ARBA" id="ARBA00023242"/>
    </source>
</evidence>
<dbReference type="SMART" id="SM00746">
    <property type="entry name" value="TRASH"/>
    <property type="match status" value="1"/>
</dbReference>
<dbReference type="SUPFAM" id="SSF57716">
    <property type="entry name" value="Glucocorticoid receptor-like (DNA-binding domain)"/>
    <property type="match status" value="1"/>
</dbReference>
<comment type="subcellular location">
    <subcellularLocation>
        <location evidence="1">Nucleus</location>
    </subcellularLocation>
</comment>
<dbReference type="Gene3D" id="2.30.170.20">
    <property type="entry name" value="Ribosomal protein L24e"/>
    <property type="match status" value="1"/>
</dbReference>
<gene>
    <name evidence="6" type="ORF">THOM_2300</name>
</gene>
<dbReference type="CDD" id="cd00472">
    <property type="entry name" value="Ribosomal_L24e_L24"/>
    <property type="match status" value="1"/>
</dbReference>
<dbReference type="InterPro" id="IPR011017">
    <property type="entry name" value="TRASH_dom"/>
</dbReference>
<dbReference type="OMA" id="NAGKEMT"/>
<dbReference type="STRING" id="72359.L7JUR0"/>
<dbReference type="OrthoDB" id="10262490at2759"/>
<keyword evidence="7" id="KW-1185">Reference proteome</keyword>
<evidence type="ECO:0000256" key="3">
    <source>
        <dbReference type="ARBA" id="ARBA00022517"/>
    </source>
</evidence>
<dbReference type="VEuPathDB" id="MicrosporidiaDB:THOM_2300"/>